<keyword evidence="4" id="KW-1185">Reference proteome</keyword>
<dbReference type="Proteomes" id="UP001620626">
    <property type="component" value="Unassembled WGS sequence"/>
</dbReference>
<feature type="region of interest" description="Disordered" evidence="1">
    <location>
        <begin position="37"/>
        <end position="70"/>
    </location>
</feature>
<dbReference type="AlphaFoldDB" id="A0ABD2JWC4"/>
<feature type="compositionally biased region" description="Pro residues" evidence="1">
    <location>
        <begin position="38"/>
        <end position="63"/>
    </location>
</feature>
<dbReference type="EMBL" id="JBICBT010000888">
    <property type="protein sequence ID" value="KAL3094931.1"/>
    <property type="molecule type" value="Genomic_DNA"/>
</dbReference>
<accession>A0ABD2JWC4</accession>
<dbReference type="EMBL" id="JBICBT010000888">
    <property type="protein sequence ID" value="KAL3094927.1"/>
    <property type="molecule type" value="Genomic_DNA"/>
</dbReference>
<gene>
    <name evidence="2" type="ORF">niasHT_024841</name>
    <name evidence="3" type="ORF">niasHT_024845</name>
</gene>
<organism evidence="2 4">
    <name type="scientific">Heterodera trifolii</name>
    <dbReference type="NCBI Taxonomy" id="157864"/>
    <lineage>
        <taxon>Eukaryota</taxon>
        <taxon>Metazoa</taxon>
        <taxon>Ecdysozoa</taxon>
        <taxon>Nematoda</taxon>
        <taxon>Chromadorea</taxon>
        <taxon>Rhabditida</taxon>
        <taxon>Tylenchina</taxon>
        <taxon>Tylenchomorpha</taxon>
        <taxon>Tylenchoidea</taxon>
        <taxon>Heteroderidae</taxon>
        <taxon>Heteroderinae</taxon>
        <taxon>Heterodera</taxon>
    </lineage>
</organism>
<feature type="region of interest" description="Disordered" evidence="1">
    <location>
        <begin position="125"/>
        <end position="150"/>
    </location>
</feature>
<proteinExistence type="predicted"/>
<comment type="caution">
    <text evidence="2">The sequence shown here is derived from an EMBL/GenBank/DDBJ whole genome shotgun (WGS) entry which is preliminary data.</text>
</comment>
<name>A0ABD2JWC4_9BILA</name>
<evidence type="ECO:0000313" key="2">
    <source>
        <dbReference type="EMBL" id="KAL3094927.1"/>
    </source>
</evidence>
<reference evidence="2 4" key="1">
    <citation type="submission" date="2024-10" db="EMBL/GenBank/DDBJ databases">
        <authorList>
            <person name="Kim D."/>
        </authorList>
    </citation>
    <scope>NUCLEOTIDE SEQUENCE [LARGE SCALE GENOMIC DNA]</scope>
    <source>
        <strain evidence="2">BH-2024</strain>
    </source>
</reference>
<sequence>MKLIRDSILSGNFAVNEVANSNMIVWSVPVPQNAGPQVSPPRPLAPSCPPPPPQIPVFPPPPQIGMAPFCPRPPQMGPLLAPLALPPLAPAPLSLPSCSTIANPFGVRAPPNKCAVCGRRFLAPRRRATEKLPSAKKARVHGPEEPMDEE</sequence>
<protein>
    <submittedName>
        <fullName evidence="2">Uncharacterized protein</fullName>
    </submittedName>
</protein>
<feature type="compositionally biased region" description="Basic residues" evidence="1">
    <location>
        <begin position="125"/>
        <end position="140"/>
    </location>
</feature>
<evidence type="ECO:0000256" key="1">
    <source>
        <dbReference type="SAM" id="MobiDB-lite"/>
    </source>
</evidence>
<evidence type="ECO:0000313" key="4">
    <source>
        <dbReference type="Proteomes" id="UP001620626"/>
    </source>
</evidence>
<evidence type="ECO:0000313" key="3">
    <source>
        <dbReference type="EMBL" id="KAL3094931.1"/>
    </source>
</evidence>